<feature type="compositionally biased region" description="Low complexity" evidence="1">
    <location>
        <begin position="123"/>
        <end position="135"/>
    </location>
</feature>
<sequence>MGMKALLRTGVLLLAVWLELSGVSFAKEVFLRDGSVLECESFWRRQGQIVVKVNRDVMLEFAPGEVDLRKTFPARAKAKGVKHKRPAVKQTVSAAAATSAPGSVPPAAPAASKPPVAAPPAAQPAAPAVAPAVPAVHKEVQPEPAAAAPEQGPLQKAEFERRAKENTERMAEAIKKKDPELIKKAMAAQQELVHQQRAVKTAGLKMVQGDAAPQPPRYQYLVLLAVCCLVTLVSVWVVFGKAGEAGWKCLVPFYNFYIMMRISGKPGWWFILLLIPVIGLAINLLAMLALAEKFDRSPAFGVGLLLLPMIFFPLLAFGGSQYRDAVPPPDMNFTFAEEP</sequence>
<keyword evidence="2" id="KW-1133">Transmembrane helix</keyword>
<evidence type="ECO:0000256" key="1">
    <source>
        <dbReference type="SAM" id="MobiDB-lite"/>
    </source>
</evidence>
<name>A0A6V8N615_9BACT</name>
<keyword evidence="2" id="KW-0472">Membrane</keyword>
<protein>
    <recommendedName>
        <fullName evidence="5">DUF805 domain-containing protein</fullName>
    </recommendedName>
</protein>
<evidence type="ECO:0008006" key="5">
    <source>
        <dbReference type="Google" id="ProtNLM"/>
    </source>
</evidence>
<reference evidence="4" key="1">
    <citation type="submission" date="2020-06" db="EMBL/GenBank/DDBJ databases">
        <title>Draft genomic sequecing of Geomonas sp. Red745.</title>
        <authorList>
            <person name="Itoh H."/>
            <person name="Xu Z.X."/>
            <person name="Ushijima N."/>
            <person name="Masuda Y."/>
            <person name="Shiratori Y."/>
            <person name="Senoo K."/>
        </authorList>
    </citation>
    <scope>NUCLEOTIDE SEQUENCE [LARGE SCALE GENOMIC DNA]</scope>
    <source>
        <strain evidence="4">Red745</strain>
    </source>
</reference>
<feature type="compositionally biased region" description="Basic and acidic residues" evidence="1">
    <location>
        <begin position="157"/>
        <end position="170"/>
    </location>
</feature>
<dbReference type="AlphaFoldDB" id="A0A6V8N615"/>
<feature type="compositionally biased region" description="Low complexity" evidence="1">
    <location>
        <begin position="88"/>
        <end position="102"/>
    </location>
</feature>
<feature type="compositionally biased region" description="Basic residues" evidence="1">
    <location>
        <begin position="77"/>
        <end position="87"/>
    </location>
</feature>
<feature type="compositionally biased region" description="Low complexity" evidence="1">
    <location>
        <begin position="142"/>
        <end position="153"/>
    </location>
</feature>
<gene>
    <name evidence="3" type="ORF">GMLC_15910</name>
</gene>
<dbReference type="Pfam" id="PF18936">
    <property type="entry name" value="DUF5684"/>
    <property type="match status" value="1"/>
</dbReference>
<feature type="transmembrane region" description="Helical" evidence="2">
    <location>
        <begin position="297"/>
        <end position="317"/>
    </location>
</feature>
<dbReference type="InterPro" id="IPR043739">
    <property type="entry name" value="DUF5684"/>
</dbReference>
<feature type="transmembrane region" description="Helical" evidence="2">
    <location>
        <begin position="218"/>
        <end position="239"/>
    </location>
</feature>
<comment type="caution">
    <text evidence="3">The sequence shown here is derived from an EMBL/GenBank/DDBJ whole genome shotgun (WGS) entry which is preliminary data.</text>
</comment>
<dbReference type="EMBL" id="BLXZ01000003">
    <property type="protein sequence ID" value="GFO68012.1"/>
    <property type="molecule type" value="Genomic_DNA"/>
</dbReference>
<keyword evidence="2" id="KW-0812">Transmembrane</keyword>
<feature type="transmembrane region" description="Helical" evidence="2">
    <location>
        <begin position="268"/>
        <end position="291"/>
    </location>
</feature>
<evidence type="ECO:0000313" key="3">
    <source>
        <dbReference type="EMBL" id="GFO68012.1"/>
    </source>
</evidence>
<evidence type="ECO:0000256" key="2">
    <source>
        <dbReference type="SAM" id="Phobius"/>
    </source>
</evidence>
<proteinExistence type="predicted"/>
<keyword evidence="4" id="KW-1185">Reference proteome</keyword>
<feature type="region of interest" description="Disordered" evidence="1">
    <location>
        <begin position="77"/>
        <end position="170"/>
    </location>
</feature>
<dbReference type="Proteomes" id="UP000587586">
    <property type="component" value="Unassembled WGS sequence"/>
</dbReference>
<accession>A0A6V8N615</accession>
<organism evidence="3 4">
    <name type="scientific">Geomonas limicola</name>
    <dbReference type="NCBI Taxonomy" id="2740186"/>
    <lineage>
        <taxon>Bacteria</taxon>
        <taxon>Pseudomonadati</taxon>
        <taxon>Thermodesulfobacteriota</taxon>
        <taxon>Desulfuromonadia</taxon>
        <taxon>Geobacterales</taxon>
        <taxon>Geobacteraceae</taxon>
        <taxon>Geomonas</taxon>
    </lineage>
</organism>
<evidence type="ECO:0000313" key="4">
    <source>
        <dbReference type="Proteomes" id="UP000587586"/>
    </source>
</evidence>